<proteinExistence type="predicted"/>
<protein>
    <submittedName>
        <fullName evidence="1">Uncharacterized protein</fullName>
    </submittedName>
</protein>
<dbReference type="OrthoDB" id="6398067at2"/>
<accession>V6SEU7</accession>
<keyword evidence="2" id="KW-1185">Reference proteome</keyword>
<gene>
    <name evidence="1" type="ORF">FLJC2902T_32390</name>
</gene>
<dbReference type="AlphaFoldDB" id="V6SEU7"/>
<sequence length="225" mass="25232">MSKLNEISDSLTTTLKEGELHKVSLDVLETVGDSLLKDGILKDIPVLGAVFGVSKGIMNVRDILFAKKLLLFLKELSAVSKDDRLKQIEKIENSNEYKTKVGEKLLYLVERCEDPLKAQIVGKLFCSFLDEKITYLEFLKCSNAVQNLFTSDINEFIKYQSEKLQIELASQYISVGLMDIVFQPPKMVDKSRLYGKQSGTKIDLSPGNTFAKLSPIGFALKRALN</sequence>
<evidence type="ECO:0000313" key="2">
    <source>
        <dbReference type="Proteomes" id="UP000018004"/>
    </source>
</evidence>
<organism evidence="1 2">
    <name type="scientific">Flavobacterium limnosediminis JC2902</name>
    <dbReference type="NCBI Taxonomy" id="1341181"/>
    <lineage>
        <taxon>Bacteria</taxon>
        <taxon>Pseudomonadati</taxon>
        <taxon>Bacteroidota</taxon>
        <taxon>Flavobacteriia</taxon>
        <taxon>Flavobacteriales</taxon>
        <taxon>Flavobacteriaceae</taxon>
        <taxon>Flavobacterium</taxon>
    </lineage>
</organism>
<dbReference type="eggNOG" id="ENOG5030D58">
    <property type="taxonomic scope" value="Bacteria"/>
</dbReference>
<comment type="caution">
    <text evidence="1">The sequence shown here is derived from an EMBL/GenBank/DDBJ whole genome shotgun (WGS) entry which is preliminary data.</text>
</comment>
<dbReference type="PATRIC" id="fig|1341181.4.peg.3175"/>
<dbReference type="EMBL" id="AVGG01000049">
    <property type="protein sequence ID" value="ESU22940.1"/>
    <property type="molecule type" value="Genomic_DNA"/>
</dbReference>
<dbReference type="STRING" id="1341181.FLJC2902T_32390"/>
<reference evidence="1 2" key="1">
    <citation type="submission" date="2013-08" db="EMBL/GenBank/DDBJ databases">
        <title>Flavobacterium limnosediminis JC2902 genome sequencing.</title>
        <authorList>
            <person name="Lee K."/>
            <person name="Yi H."/>
            <person name="Park S."/>
            <person name="Chun J."/>
        </authorList>
    </citation>
    <scope>NUCLEOTIDE SEQUENCE [LARGE SCALE GENOMIC DNA]</scope>
    <source>
        <strain evidence="1 2">JC2902</strain>
    </source>
</reference>
<dbReference type="RefSeq" id="WP_023580765.1">
    <property type="nucleotide sequence ID" value="NZ_AVGG01000049.1"/>
</dbReference>
<evidence type="ECO:0000313" key="1">
    <source>
        <dbReference type="EMBL" id="ESU22940.1"/>
    </source>
</evidence>
<name>V6SEU7_9FLAO</name>
<dbReference type="Proteomes" id="UP000018004">
    <property type="component" value="Unassembled WGS sequence"/>
</dbReference>